<keyword evidence="2" id="KW-1185">Reference proteome</keyword>
<dbReference type="Proteomes" id="UP000828941">
    <property type="component" value="Chromosome 1"/>
</dbReference>
<protein>
    <submittedName>
        <fullName evidence="1">Uncharacterized protein</fullName>
    </submittedName>
</protein>
<comment type="caution">
    <text evidence="1">The sequence shown here is derived from an EMBL/GenBank/DDBJ whole genome shotgun (WGS) entry which is preliminary data.</text>
</comment>
<evidence type="ECO:0000313" key="2">
    <source>
        <dbReference type="Proteomes" id="UP000828941"/>
    </source>
</evidence>
<sequence length="909" mass="103576">MAESVVSFLLNELSKVLKEEINLERGVKREIELIKAELGSINAFLKVADVEEEKDPGLAEWVKQVRDVAFDIEDILDTFLLHLVARYPRFKCLNKIASSYKKWKINRQTGSELQSIKTKVKEIYERHQRYPSLLEPGLSTRNTKMEEVNQFRRNALLQDKSQLVGTEEPKQELIDWLMQGDSHLKVLAISGMGGLGKTTLVQQIYSSDKVNARFESKALVTVSQTLKQEELFRELIRQLSPPELHHGIDAMDNHRWKQTTKELLQDKKYLIVFDDVWATQDWDQLIVAMPTNSHGSRVIITTRISEVARYSTNVNQGMSYPMKVLSESDSWTLFCKKTFQAESCPPHLKDICEQIIKKCGGVPLAVSTISGLLATKGVESFGVWKMILDSLSVELQENSRLQMMQRIFSLSFHDLPYNLKSCFLYLSIFPEDYLIERTRVVRLWIAEGFVKVKDGRTLEEVAESYFYELLNRSLIQAATTTYDGRVKSCRIHDFLREAILSKSKDENFVQVLSRENATRLPEGTRRLSIFHLSQQVAMYQFKRSLLSKLRSLFFFGADSSLTMSELLSGGFKLLKVLDLQGAPLDKCPKQVSTLFLLRYLSFRNTKVSMLSKSIGNLHSLETLDLRQTNVTELPSEIYKLRKLRNLLICQFHSSGTKCALKVVKSGGCFVGYFIWSVCAFEASKEIGGLVSLQKLCYVDASERDDLIIELGKLVQLRRLCLINVKGQHGSVLCSSISKMQCLSSLSLHWKGPIDLQSMSSPPPLLKRLHLTGRLVELPSWLSSLQYLEVLHLVNSELKEDPLKSLPPGGCLIDLLLYDAFIGEVMFIQPGGCFTRLRFLGIFKFGSVSKLLIFPNAIPSLECVYIDGEDTAYDGRKGYIDDGEMSDWMPEKGWYQYAEKEFAHIVKPRT</sequence>
<evidence type="ECO:0000313" key="1">
    <source>
        <dbReference type="EMBL" id="KAI4357646.1"/>
    </source>
</evidence>
<reference evidence="1 2" key="1">
    <citation type="journal article" date="2022" name="DNA Res.">
        <title>Chromosomal-level genome assembly of the orchid tree Bauhinia variegata (Leguminosae; Cercidoideae) supports the allotetraploid origin hypothesis of Bauhinia.</title>
        <authorList>
            <person name="Zhong Y."/>
            <person name="Chen Y."/>
            <person name="Zheng D."/>
            <person name="Pang J."/>
            <person name="Liu Y."/>
            <person name="Luo S."/>
            <person name="Meng S."/>
            <person name="Qian L."/>
            <person name="Wei D."/>
            <person name="Dai S."/>
            <person name="Zhou R."/>
        </authorList>
    </citation>
    <scope>NUCLEOTIDE SEQUENCE [LARGE SCALE GENOMIC DNA]</scope>
    <source>
        <strain evidence="1">BV-YZ2020</strain>
    </source>
</reference>
<accession>A0ACB9QD67</accession>
<organism evidence="1 2">
    <name type="scientific">Bauhinia variegata</name>
    <name type="common">Purple orchid tree</name>
    <name type="synonym">Phanera variegata</name>
    <dbReference type="NCBI Taxonomy" id="167791"/>
    <lineage>
        <taxon>Eukaryota</taxon>
        <taxon>Viridiplantae</taxon>
        <taxon>Streptophyta</taxon>
        <taxon>Embryophyta</taxon>
        <taxon>Tracheophyta</taxon>
        <taxon>Spermatophyta</taxon>
        <taxon>Magnoliopsida</taxon>
        <taxon>eudicotyledons</taxon>
        <taxon>Gunneridae</taxon>
        <taxon>Pentapetalae</taxon>
        <taxon>rosids</taxon>
        <taxon>fabids</taxon>
        <taxon>Fabales</taxon>
        <taxon>Fabaceae</taxon>
        <taxon>Cercidoideae</taxon>
        <taxon>Cercideae</taxon>
        <taxon>Bauhiniinae</taxon>
        <taxon>Bauhinia</taxon>
    </lineage>
</organism>
<proteinExistence type="predicted"/>
<name>A0ACB9QD67_BAUVA</name>
<dbReference type="EMBL" id="CM039426">
    <property type="protein sequence ID" value="KAI4357646.1"/>
    <property type="molecule type" value="Genomic_DNA"/>
</dbReference>
<gene>
    <name evidence="1" type="ORF">L6164_001582</name>
</gene>